<dbReference type="RefSeq" id="WP_257148983.1">
    <property type="nucleotide sequence ID" value="NZ_JBAWLH010000017.1"/>
</dbReference>
<comment type="caution">
    <text evidence="1">The sequence shown here is derived from an EMBL/GenBank/DDBJ whole genome shotgun (WGS) entry which is preliminary data.</text>
</comment>
<protein>
    <submittedName>
        <fullName evidence="1">Uncharacterized protein</fullName>
    </submittedName>
</protein>
<evidence type="ECO:0000313" key="1">
    <source>
        <dbReference type="EMBL" id="KZD33175.1"/>
    </source>
</evidence>
<dbReference type="PATRIC" id="fig|1396.539.peg.2214"/>
<sequence>MIVLVNEFSSIEKVSIFGNSALTSTGVFPSDDYGVFVYLQFDK</sequence>
<gene>
    <name evidence="1" type="ORF">B4082_3243</name>
</gene>
<accession>A0A161QQW5</accession>
<evidence type="ECO:0000313" key="2">
    <source>
        <dbReference type="Proteomes" id="UP000076501"/>
    </source>
</evidence>
<dbReference type="EMBL" id="LJKA01000047">
    <property type="protein sequence ID" value="KZD33175.1"/>
    <property type="molecule type" value="Genomic_DNA"/>
</dbReference>
<dbReference type="AlphaFoldDB" id="A0A161QQW5"/>
<reference evidence="1 2" key="1">
    <citation type="submission" date="2015-09" db="EMBL/GenBank/DDBJ databases">
        <title>Bacillus cereus food isolates.</title>
        <authorList>
            <person name="Boekhorst J."/>
        </authorList>
    </citation>
    <scope>NUCLEOTIDE SEQUENCE [LARGE SCALE GENOMIC DNA]</scope>
    <source>
        <strain evidence="1 2">B4082</strain>
    </source>
</reference>
<proteinExistence type="predicted"/>
<name>A0A161QQW5_BACCE</name>
<dbReference type="Proteomes" id="UP000076501">
    <property type="component" value="Unassembled WGS sequence"/>
</dbReference>
<organism evidence="1 2">
    <name type="scientific">Bacillus cereus</name>
    <dbReference type="NCBI Taxonomy" id="1396"/>
    <lineage>
        <taxon>Bacteria</taxon>
        <taxon>Bacillati</taxon>
        <taxon>Bacillota</taxon>
        <taxon>Bacilli</taxon>
        <taxon>Bacillales</taxon>
        <taxon>Bacillaceae</taxon>
        <taxon>Bacillus</taxon>
        <taxon>Bacillus cereus group</taxon>
    </lineage>
</organism>